<evidence type="ECO:0000256" key="2">
    <source>
        <dbReference type="ARBA" id="ARBA00011643"/>
    </source>
</evidence>
<reference evidence="6" key="1">
    <citation type="submission" date="2022-06" db="EMBL/GenBank/DDBJ databases">
        <title>Aeoliella straminimaris, a novel planctomycete from sediments.</title>
        <authorList>
            <person name="Vitorino I.R."/>
            <person name="Lage O.M."/>
        </authorList>
    </citation>
    <scope>NUCLEOTIDE SEQUENCE</scope>
    <source>
        <strain evidence="6">ICT_H6.2</strain>
    </source>
</reference>
<dbReference type="PANTHER" id="PTHR13799:SF14">
    <property type="entry name" value="GTP CYCLOHYDROLASE 1 TYPE 2 HOMOLOG"/>
    <property type="match status" value="1"/>
</dbReference>
<dbReference type="Proteomes" id="UP001155241">
    <property type="component" value="Unassembled WGS sequence"/>
</dbReference>
<dbReference type="RefSeq" id="WP_252853204.1">
    <property type="nucleotide sequence ID" value="NZ_JAMXLR010000051.1"/>
</dbReference>
<dbReference type="GO" id="GO:0005737">
    <property type="term" value="C:cytoplasm"/>
    <property type="evidence" value="ECO:0007669"/>
    <property type="project" value="TreeGrafter"/>
</dbReference>
<protein>
    <recommendedName>
        <fullName evidence="3">GTP cyclohydrolase 1 type 2 homolog</fullName>
    </recommendedName>
</protein>
<dbReference type="NCBIfam" id="TIGR00486">
    <property type="entry name" value="YbgI_SA1388"/>
    <property type="match status" value="1"/>
</dbReference>
<comment type="caution">
    <text evidence="6">The sequence shown here is derived from an EMBL/GenBank/DDBJ whole genome shotgun (WGS) entry which is preliminary data.</text>
</comment>
<evidence type="ECO:0000256" key="5">
    <source>
        <dbReference type="PIRSR" id="PIRSR602678-1"/>
    </source>
</evidence>
<feature type="binding site" evidence="5">
    <location>
        <position position="104"/>
    </location>
    <ligand>
        <name>a divalent metal cation</name>
        <dbReference type="ChEBI" id="CHEBI:60240"/>
        <label>1</label>
    </ligand>
</feature>
<keyword evidence="4 5" id="KW-0479">Metal-binding</keyword>
<comment type="subunit">
    <text evidence="2">Homohexamer.</text>
</comment>
<evidence type="ECO:0000313" key="7">
    <source>
        <dbReference type="Proteomes" id="UP001155241"/>
    </source>
</evidence>
<sequence length="267" mass="28293">MSTVADVVALLEQFAPTTLAEDWDNVGLVVGDGASEVHRVMTCLTLTEDVADEAIEEKAELVVTHHPLPFRPLKQLTTATPEGRVLWKLIGAGISIYSPHTALDSAAEGINHQLAQGLNLVEVEPLVPADPTQPEAELGSGRCGAVLEPTDLARLAANTCKLLSIDHVRVVGDERQSVARVAVACGSGGSFLDLAIDAGADALVTGEASFHTLLAARSAGVAMVLTGHYASERFALEHLANWLSEQPLNVACWASRKECDPLRLAKR</sequence>
<evidence type="ECO:0000256" key="3">
    <source>
        <dbReference type="ARBA" id="ARBA00022112"/>
    </source>
</evidence>
<evidence type="ECO:0000256" key="1">
    <source>
        <dbReference type="ARBA" id="ARBA00006964"/>
    </source>
</evidence>
<accession>A0A9X2FBB4</accession>
<dbReference type="EMBL" id="JAMXLR010000051">
    <property type="protein sequence ID" value="MCO6045093.1"/>
    <property type="molecule type" value="Genomic_DNA"/>
</dbReference>
<dbReference type="FunFam" id="3.40.1390.30:FF:000001">
    <property type="entry name" value="GTP cyclohydrolase 1 type 2"/>
    <property type="match status" value="1"/>
</dbReference>
<evidence type="ECO:0000313" key="6">
    <source>
        <dbReference type="EMBL" id="MCO6045093.1"/>
    </source>
</evidence>
<dbReference type="GO" id="GO:0046872">
    <property type="term" value="F:metal ion binding"/>
    <property type="evidence" value="ECO:0007669"/>
    <property type="project" value="UniProtKB-KW"/>
</dbReference>
<dbReference type="AlphaFoldDB" id="A0A9X2FBB4"/>
<dbReference type="SUPFAM" id="SSF102705">
    <property type="entry name" value="NIF3 (NGG1p interacting factor 3)-like"/>
    <property type="match status" value="1"/>
</dbReference>
<dbReference type="InterPro" id="IPR002678">
    <property type="entry name" value="DUF34/NIF3"/>
</dbReference>
<dbReference type="Gene3D" id="3.40.1390.30">
    <property type="entry name" value="NIF3 (NGG1p interacting factor 3)-like"/>
    <property type="match status" value="2"/>
</dbReference>
<evidence type="ECO:0000256" key="4">
    <source>
        <dbReference type="ARBA" id="ARBA00022723"/>
    </source>
</evidence>
<feature type="binding site" evidence="5">
    <location>
        <position position="65"/>
    </location>
    <ligand>
        <name>a divalent metal cation</name>
        <dbReference type="ChEBI" id="CHEBI:60240"/>
        <label>1</label>
    </ligand>
</feature>
<name>A0A9X2FBB4_9BACT</name>
<gene>
    <name evidence="6" type="ORF">NG895_14375</name>
</gene>
<organism evidence="6 7">
    <name type="scientific">Aeoliella straminimaris</name>
    <dbReference type="NCBI Taxonomy" id="2954799"/>
    <lineage>
        <taxon>Bacteria</taxon>
        <taxon>Pseudomonadati</taxon>
        <taxon>Planctomycetota</taxon>
        <taxon>Planctomycetia</taxon>
        <taxon>Pirellulales</taxon>
        <taxon>Lacipirellulaceae</taxon>
        <taxon>Aeoliella</taxon>
    </lineage>
</organism>
<proteinExistence type="inferred from homology"/>
<comment type="similarity">
    <text evidence="1">Belongs to the GTP cyclohydrolase I type 2/NIF3 family.</text>
</comment>
<dbReference type="InterPro" id="IPR036069">
    <property type="entry name" value="DUF34/NIF3_sf"/>
</dbReference>
<feature type="binding site" evidence="5">
    <location>
        <position position="228"/>
    </location>
    <ligand>
        <name>a divalent metal cation</name>
        <dbReference type="ChEBI" id="CHEBI:60240"/>
        <label>1</label>
    </ligand>
</feature>
<dbReference type="PANTHER" id="PTHR13799">
    <property type="entry name" value="NGG1 INTERACTING FACTOR 3"/>
    <property type="match status" value="1"/>
</dbReference>
<keyword evidence="7" id="KW-1185">Reference proteome</keyword>
<feature type="binding site" evidence="5">
    <location>
        <position position="232"/>
    </location>
    <ligand>
        <name>a divalent metal cation</name>
        <dbReference type="ChEBI" id="CHEBI:60240"/>
        <label>1</label>
    </ligand>
</feature>
<dbReference type="Pfam" id="PF01784">
    <property type="entry name" value="DUF34_NIF3"/>
    <property type="match status" value="1"/>
</dbReference>
<feature type="binding site" evidence="5">
    <location>
        <position position="66"/>
    </location>
    <ligand>
        <name>a divalent metal cation</name>
        <dbReference type="ChEBI" id="CHEBI:60240"/>
        <label>1</label>
    </ligand>
</feature>